<proteinExistence type="inferred from homology"/>
<sequence length="344" mass="37724">MTSVGRHANVEVITKIEKIFENIADSLLRQEELSIPLRYKKLQPMTPHEATAELSSELTNVSFPAKTPREARSFTVLIRILGLMHEALCDDVMVSKRNIYYKDPALFKTQAVVDRYVDILAYTFGVQRSALNVTAAAKGLVAGELTLTNVNGTTVRRGGESPHLIDDVSEVQKVDLAGVNWVIIIEKESTFRTLASSLLHQNSRAGKGIILTAKGYPDISTRAFLRLLSTTPTLPLQLPPPPIYALTDFDPDGIAIMSNYKHGSYTLSHENEHLNVPGIRWLGIKSRDIVNEAKGTEARGSLKLSGRDRKKAVKMLENSLVLQEGGGNGDIRRDAGWRGGVGGG</sequence>
<feature type="domain" description="Spo11/DNA topoisomerase VI subunit A N-terminal" evidence="11">
    <location>
        <begin position="72"/>
        <end position="133"/>
    </location>
</feature>
<comment type="cofactor">
    <cofactor evidence="2">
        <name>Mg(2+)</name>
        <dbReference type="ChEBI" id="CHEBI:18420"/>
    </cofactor>
</comment>
<keyword evidence="9 10" id="KW-0413">Isomerase</keyword>
<dbReference type="InterPro" id="IPR034136">
    <property type="entry name" value="TOPRIM_Topo6A/Spo11"/>
</dbReference>
<dbReference type="Gene3D" id="1.10.10.10">
    <property type="entry name" value="Winged helix-like DNA-binding domain superfamily/Winged helix DNA-binding domain"/>
    <property type="match status" value="1"/>
</dbReference>
<keyword evidence="5" id="KW-0479">Metal-binding</keyword>
<evidence type="ECO:0000256" key="5">
    <source>
        <dbReference type="ARBA" id="ARBA00022723"/>
    </source>
</evidence>
<evidence type="ECO:0000256" key="7">
    <source>
        <dbReference type="ARBA" id="ARBA00023029"/>
    </source>
</evidence>
<name>A0ABR4A585_9LECA</name>
<evidence type="ECO:0000256" key="6">
    <source>
        <dbReference type="ARBA" id="ARBA00022842"/>
    </source>
</evidence>
<dbReference type="InterPro" id="IPR036078">
    <property type="entry name" value="Spo11/TopoVI_A_sf"/>
</dbReference>
<dbReference type="Proteomes" id="UP001590950">
    <property type="component" value="Unassembled WGS sequence"/>
</dbReference>
<dbReference type="Pfam" id="PF04406">
    <property type="entry name" value="TP6A_N"/>
    <property type="match status" value="1"/>
</dbReference>
<evidence type="ECO:0000256" key="9">
    <source>
        <dbReference type="ARBA" id="ARBA00023235"/>
    </source>
</evidence>
<evidence type="ECO:0000256" key="2">
    <source>
        <dbReference type="ARBA" id="ARBA00001946"/>
    </source>
</evidence>
<dbReference type="Pfam" id="PF21180">
    <property type="entry name" value="TOP6A-Spo11_Toprim"/>
    <property type="match status" value="1"/>
</dbReference>
<comment type="caution">
    <text evidence="13">The sequence shown here is derived from an EMBL/GenBank/DDBJ whole genome shotgun (WGS) entry which is preliminary data.</text>
</comment>
<keyword evidence="8 10" id="KW-0238">DNA-binding</keyword>
<feature type="active site" description="O-(5'-phospho-DNA)-tyrosine intermediate" evidence="10">
    <location>
        <position position="101"/>
    </location>
</feature>
<comment type="catalytic activity">
    <reaction evidence="1 10">
        <text>ATP-dependent breakage, passage and rejoining of double-stranded DNA.</text>
        <dbReference type="EC" id="5.6.2.2"/>
    </reaction>
</comment>
<dbReference type="InterPro" id="IPR013049">
    <property type="entry name" value="Spo11/TopoVI_A_N"/>
</dbReference>
<evidence type="ECO:0000259" key="11">
    <source>
        <dbReference type="Pfam" id="PF04406"/>
    </source>
</evidence>
<dbReference type="InterPro" id="IPR002815">
    <property type="entry name" value="Spo11/TopoVI_A"/>
</dbReference>
<dbReference type="PRINTS" id="PR01550">
    <property type="entry name" value="TOP6AFAMILY"/>
</dbReference>
<gene>
    <name evidence="13" type="ORF">N7G274_006623</name>
</gene>
<evidence type="ECO:0000256" key="4">
    <source>
        <dbReference type="ARBA" id="ARBA00012895"/>
    </source>
</evidence>
<dbReference type="Gene3D" id="3.40.1360.10">
    <property type="match status" value="1"/>
</dbReference>
<dbReference type="InterPro" id="IPR036388">
    <property type="entry name" value="WH-like_DNA-bd_sf"/>
</dbReference>
<reference evidence="13 14" key="1">
    <citation type="submission" date="2024-09" db="EMBL/GenBank/DDBJ databases">
        <title>Rethinking Asexuality: The Enigmatic Case of Functional Sexual Genes in Lepraria (Stereocaulaceae).</title>
        <authorList>
            <person name="Doellman M."/>
            <person name="Sun Y."/>
            <person name="Barcenas-Pena A."/>
            <person name="Lumbsch H.T."/>
            <person name="Grewe F."/>
        </authorList>
    </citation>
    <scope>NUCLEOTIDE SEQUENCE [LARGE SCALE GENOMIC DNA]</scope>
    <source>
        <strain evidence="13 14">Mercado 3170</strain>
    </source>
</reference>
<evidence type="ECO:0000313" key="13">
    <source>
        <dbReference type="EMBL" id="KAL2040644.1"/>
    </source>
</evidence>
<evidence type="ECO:0000256" key="8">
    <source>
        <dbReference type="ARBA" id="ARBA00023125"/>
    </source>
</evidence>
<evidence type="ECO:0000256" key="3">
    <source>
        <dbReference type="ARBA" id="ARBA00006559"/>
    </source>
</evidence>
<keyword evidence="7 10" id="KW-0799">Topoisomerase</keyword>
<keyword evidence="14" id="KW-1185">Reference proteome</keyword>
<dbReference type="EMBL" id="JBEFKJ010000020">
    <property type="protein sequence ID" value="KAL2040644.1"/>
    <property type="molecule type" value="Genomic_DNA"/>
</dbReference>
<evidence type="ECO:0000256" key="1">
    <source>
        <dbReference type="ARBA" id="ARBA00000185"/>
    </source>
</evidence>
<evidence type="ECO:0000256" key="10">
    <source>
        <dbReference type="PROSITE-ProRule" id="PRU01385"/>
    </source>
</evidence>
<accession>A0ABR4A585</accession>
<dbReference type="PROSITE" id="PS52041">
    <property type="entry name" value="TOPO_IIB"/>
    <property type="match status" value="1"/>
</dbReference>
<evidence type="ECO:0000259" key="12">
    <source>
        <dbReference type="Pfam" id="PF21180"/>
    </source>
</evidence>
<dbReference type="SUPFAM" id="SSF56726">
    <property type="entry name" value="DNA topoisomerase IV, alpha subunit"/>
    <property type="match status" value="1"/>
</dbReference>
<dbReference type="CDD" id="cd00223">
    <property type="entry name" value="TOPRIM_TopoIIB_SPO"/>
    <property type="match status" value="1"/>
</dbReference>
<protein>
    <recommendedName>
        <fullName evidence="4">DNA topoisomerase (ATP-hydrolyzing)</fullName>
        <ecNumber evidence="4">5.6.2.2</ecNumber>
    </recommendedName>
</protein>
<dbReference type="PANTHER" id="PTHR10848:SF0">
    <property type="entry name" value="MEIOTIC RECOMBINATION PROTEIN SPO11"/>
    <property type="match status" value="1"/>
</dbReference>
<keyword evidence="6" id="KW-0460">Magnesium</keyword>
<dbReference type="PANTHER" id="PTHR10848">
    <property type="entry name" value="MEIOTIC RECOMBINATION PROTEIN SPO11"/>
    <property type="match status" value="1"/>
</dbReference>
<feature type="domain" description="Topoisomerase 6 subunit A/Spo11 TOPRIM" evidence="12">
    <location>
        <begin position="182"/>
        <end position="321"/>
    </location>
</feature>
<evidence type="ECO:0000313" key="14">
    <source>
        <dbReference type="Proteomes" id="UP001590950"/>
    </source>
</evidence>
<dbReference type="EC" id="5.6.2.2" evidence="4"/>
<comment type="similarity">
    <text evidence="3 10">Belongs to the TOP6A family.</text>
</comment>
<organism evidence="13 14">
    <name type="scientific">Stereocaulon virgatum</name>
    <dbReference type="NCBI Taxonomy" id="373712"/>
    <lineage>
        <taxon>Eukaryota</taxon>
        <taxon>Fungi</taxon>
        <taxon>Dikarya</taxon>
        <taxon>Ascomycota</taxon>
        <taxon>Pezizomycotina</taxon>
        <taxon>Lecanoromycetes</taxon>
        <taxon>OSLEUM clade</taxon>
        <taxon>Lecanoromycetidae</taxon>
        <taxon>Lecanorales</taxon>
        <taxon>Lecanorineae</taxon>
        <taxon>Stereocaulaceae</taxon>
        <taxon>Stereocaulon</taxon>
    </lineage>
</organism>